<comment type="caution">
    <text evidence="1">The sequence shown here is derived from an EMBL/GenBank/DDBJ whole genome shotgun (WGS) entry which is preliminary data.</text>
</comment>
<evidence type="ECO:0000313" key="2">
    <source>
        <dbReference type="Proteomes" id="UP001215598"/>
    </source>
</evidence>
<accession>A0AAD7NPV6</accession>
<name>A0AAD7NPV6_9AGAR</name>
<dbReference type="EMBL" id="JARKIB010000016">
    <property type="protein sequence ID" value="KAJ7770561.1"/>
    <property type="molecule type" value="Genomic_DNA"/>
</dbReference>
<gene>
    <name evidence="1" type="ORF">B0H16DRAFT_1715221</name>
</gene>
<sequence length="235" mass="26427">MPLAWEAEALEYVRAMNVYLAKHANCALVLTQDPTLRDTLISELNDPKHPLVRSNFQVGPEEDEMDLLNMWDTALLDEPQTFRDHFLQLQYAVSGSMVYNKLFILPAVQKYGPEFHIFYPKSSTASFESSMKTILPTPPQINSTAPTTATPPSAEIPNIDTDTAAALLSTPDTLFGLYFYHRDELMPAYWHVVAISTKQTPSGRYKFFEADFEGEVIEVRAEDMSTLLLASCVVP</sequence>
<keyword evidence="2" id="KW-1185">Reference proteome</keyword>
<reference evidence="1" key="1">
    <citation type="submission" date="2023-03" db="EMBL/GenBank/DDBJ databases">
        <title>Massive genome expansion in bonnet fungi (Mycena s.s.) driven by repeated elements and novel gene families across ecological guilds.</title>
        <authorList>
            <consortium name="Lawrence Berkeley National Laboratory"/>
            <person name="Harder C.B."/>
            <person name="Miyauchi S."/>
            <person name="Viragh M."/>
            <person name="Kuo A."/>
            <person name="Thoen E."/>
            <person name="Andreopoulos B."/>
            <person name="Lu D."/>
            <person name="Skrede I."/>
            <person name="Drula E."/>
            <person name="Henrissat B."/>
            <person name="Morin E."/>
            <person name="Kohler A."/>
            <person name="Barry K."/>
            <person name="LaButti K."/>
            <person name="Morin E."/>
            <person name="Salamov A."/>
            <person name="Lipzen A."/>
            <person name="Mereny Z."/>
            <person name="Hegedus B."/>
            <person name="Baldrian P."/>
            <person name="Stursova M."/>
            <person name="Weitz H."/>
            <person name="Taylor A."/>
            <person name="Grigoriev I.V."/>
            <person name="Nagy L.G."/>
            <person name="Martin F."/>
            <person name="Kauserud H."/>
        </authorList>
    </citation>
    <scope>NUCLEOTIDE SEQUENCE</scope>
    <source>
        <strain evidence="1">CBHHK182m</strain>
    </source>
</reference>
<evidence type="ECO:0000313" key="1">
    <source>
        <dbReference type="EMBL" id="KAJ7770561.1"/>
    </source>
</evidence>
<proteinExistence type="predicted"/>
<dbReference type="Proteomes" id="UP001215598">
    <property type="component" value="Unassembled WGS sequence"/>
</dbReference>
<protein>
    <submittedName>
        <fullName evidence="1">Uncharacterized protein</fullName>
    </submittedName>
</protein>
<organism evidence="1 2">
    <name type="scientific">Mycena metata</name>
    <dbReference type="NCBI Taxonomy" id="1033252"/>
    <lineage>
        <taxon>Eukaryota</taxon>
        <taxon>Fungi</taxon>
        <taxon>Dikarya</taxon>
        <taxon>Basidiomycota</taxon>
        <taxon>Agaricomycotina</taxon>
        <taxon>Agaricomycetes</taxon>
        <taxon>Agaricomycetidae</taxon>
        <taxon>Agaricales</taxon>
        <taxon>Marasmiineae</taxon>
        <taxon>Mycenaceae</taxon>
        <taxon>Mycena</taxon>
    </lineage>
</organism>
<dbReference type="AlphaFoldDB" id="A0AAD7NPV6"/>